<organism evidence="9">
    <name type="scientific">Hirondellea gigas</name>
    <dbReference type="NCBI Taxonomy" id="1518452"/>
    <lineage>
        <taxon>Eukaryota</taxon>
        <taxon>Metazoa</taxon>
        <taxon>Ecdysozoa</taxon>
        <taxon>Arthropoda</taxon>
        <taxon>Crustacea</taxon>
        <taxon>Multicrustacea</taxon>
        <taxon>Malacostraca</taxon>
        <taxon>Eumalacostraca</taxon>
        <taxon>Peracarida</taxon>
        <taxon>Amphipoda</taxon>
        <taxon>Amphilochidea</taxon>
        <taxon>Lysianassida</taxon>
        <taxon>Lysianassidira</taxon>
        <taxon>Lysianassoidea</taxon>
        <taxon>Lysianassidae</taxon>
        <taxon>Hirondellea</taxon>
    </lineage>
</organism>
<feature type="domain" description="Release factor glutamine methyltransferase N-terminal" evidence="8">
    <location>
        <begin position="218"/>
        <end position="292"/>
    </location>
</feature>
<dbReference type="InterPro" id="IPR029063">
    <property type="entry name" value="SAM-dependent_MTases_sf"/>
</dbReference>
<evidence type="ECO:0000256" key="6">
    <source>
        <dbReference type="SAM" id="MobiDB-lite"/>
    </source>
</evidence>
<dbReference type="GO" id="GO:0102559">
    <property type="term" value="F:peptide chain release factor N(5)-glutamine methyltransferase activity"/>
    <property type="evidence" value="ECO:0007669"/>
    <property type="project" value="UniProtKB-EC"/>
</dbReference>
<proteinExistence type="evidence at transcript level"/>
<evidence type="ECO:0000256" key="4">
    <source>
        <dbReference type="ARBA" id="ARBA00022691"/>
    </source>
</evidence>
<dbReference type="CDD" id="cd02440">
    <property type="entry name" value="AdoMet_MTases"/>
    <property type="match status" value="1"/>
</dbReference>
<feature type="domain" description="Methyltransferase small" evidence="7">
    <location>
        <begin position="338"/>
        <end position="424"/>
    </location>
</feature>
<evidence type="ECO:0000256" key="5">
    <source>
        <dbReference type="ARBA" id="ARBA00048391"/>
    </source>
</evidence>
<dbReference type="Pfam" id="PF17827">
    <property type="entry name" value="PrmC_N"/>
    <property type="match status" value="1"/>
</dbReference>
<dbReference type="AlphaFoldDB" id="A0A2P2I4F3"/>
<dbReference type="EC" id="2.1.1.297" evidence="1"/>
<evidence type="ECO:0000256" key="1">
    <source>
        <dbReference type="ARBA" id="ARBA00012771"/>
    </source>
</evidence>
<feature type="region of interest" description="Disordered" evidence="6">
    <location>
        <begin position="167"/>
        <end position="198"/>
    </location>
</feature>
<dbReference type="PANTHER" id="PTHR18895">
    <property type="entry name" value="HEMK METHYLTRANSFERASE"/>
    <property type="match status" value="1"/>
</dbReference>
<dbReference type="InterPro" id="IPR050320">
    <property type="entry name" value="N5-glutamine_MTase"/>
</dbReference>
<evidence type="ECO:0000313" key="10">
    <source>
        <dbReference type="EMBL" id="LAC22766.1"/>
    </source>
</evidence>
<reference evidence="10" key="1">
    <citation type="submission" date="2017-11" db="EMBL/GenBank/DDBJ databases">
        <title>The sensing device of the deep-sea amphipod.</title>
        <authorList>
            <person name="Kobayashi H."/>
            <person name="Nagahama T."/>
            <person name="Arai W."/>
            <person name="Sasagawa Y."/>
            <person name="Umeda M."/>
            <person name="Hayashi T."/>
            <person name="Nikaido I."/>
            <person name="Watanabe H."/>
            <person name="Oguri K."/>
            <person name="Kitazato H."/>
            <person name="Fujioka K."/>
            <person name="Kido Y."/>
            <person name="Takami H."/>
        </authorList>
    </citation>
    <scope>NUCLEOTIDE SEQUENCE</scope>
    <source>
        <tissue evidence="10">Whole body</tissue>
    </source>
</reference>
<evidence type="ECO:0000259" key="7">
    <source>
        <dbReference type="Pfam" id="PF05175"/>
    </source>
</evidence>
<dbReference type="PROSITE" id="PS00092">
    <property type="entry name" value="N6_MTASE"/>
    <property type="match status" value="1"/>
</dbReference>
<dbReference type="SUPFAM" id="SSF53335">
    <property type="entry name" value="S-adenosyl-L-methionine-dependent methyltransferases"/>
    <property type="match status" value="1"/>
</dbReference>
<comment type="catalytic activity">
    <reaction evidence="5">
        <text>L-glutaminyl-[peptide chain release factor] + S-adenosyl-L-methionine = N(5)-methyl-L-glutaminyl-[peptide chain release factor] + S-adenosyl-L-homocysteine + H(+)</text>
        <dbReference type="Rhea" id="RHEA:42896"/>
        <dbReference type="Rhea" id="RHEA-COMP:10271"/>
        <dbReference type="Rhea" id="RHEA-COMP:10272"/>
        <dbReference type="ChEBI" id="CHEBI:15378"/>
        <dbReference type="ChEBI" id="CHEBI:30011"/>
        <dbReference type="ChEBI" id="CHEBI:57856"/>
        <dbReference type="ChEBI" id="CHEBI:59789"/>
        <dbReference type="ChEBI" id="CHEBI:61891"/>
        <dbReference type="EC" id="2.1.1.297"/>
    </reaction>
</comment>
<dbReference type="EMBL" id="IACT01003527">
    <property type="protein sequence ID" value="LAC22766.1"/>
    <property type="molecule type" value="mRNA"/>
</dbReference>
<dbReference type="Pfam" id="PF05175">
    <property type="entry name" value="MTS"/>
    <property type="match status" value="1"/>
</dbReference>
<sequence length="516" mass="57114">MALVQTFSLSRLLHSAVKSGHTTSLHSFYSSARSLSFKQASLCTKGNLLHSNKNSLLNFTSGAFRNAEDPICRHSWSSLVRFFSNAANVRSYQINFISDFTQHKQYKFSSCTHSFCSPSWSSSSIYNRIIKASYGSLSTTQFTLKQKQACGKHSTVINSRRNLTDKTLKQHHDQQLQQQQQHGESHDSSSNNSNTAEKVSSITAGTIAAAAPSSVSDAVLYWSSVLDAAEVPEAELSAEHIIAKVLNTSRAALLSSLESAEQQEQLTDDQQQQLDTFMTCRLQRMPVQYIVGDWDFHSITLDVWPPVFIPRPETEQLVELTLDLLQQEHIPGDGESCARVLELCCGSGAISLALLANNKQVECVGVEQSGSAVALAAHNASKLGLLDRLTLVHSKVEAEKPLQLPHSTYSIIVANPPYIFNSDIRRLAPEILLYEDVRALDGGKQGLDLIKVIVQQAGSLLMPRGHLLLEVDPRHGKLMQEWLQGSDAADEAKVMQLIRTVKDFAGKERFLHFVKR</sequence>
<dbReference type="NCBIfam" id="TIGR00536">
    <property type="entry name" value="hemK_fam"/>
    <property type="match status" value="1"/>
</dbReference>
<protein>
    <recommendedName>
        <fullName evidence="1">peptide chain release factor N(5)-glutamine methyltransferase</fullName>
        <ecNumber evidence="1">2.1.1.297</ecNumber>
    </recommendedName>
</protein>
<name>A0A2P2I4F3_9CRUS</name>
<evidence type="ECO:0000256" key="2">
    <source>
        <dbReference type="ARBA" id="ARBA00022603"/>
    </source>
</evidence>
<evidence type="ECO:0000259" key="8">
    <source>
        <dbReference type="Pfam" id="PF17827"/>
    </source>
</evidence>
<dbReference type="InterPro" id="IPR007848">
    <property type="entry name" value="Small_mtfrase_dom"/>
</dbReference>
<dbReference type="GO" id="GO:0005739">
    <property type="term" value="C:mitochondrion"/>
    <property type="evidence" value="ECO:0007669"/>
    <property type="project" value="TreeGrafter"/>
</dbReference>
<dbReference type="Gene3D" id="3.40.50.150">
    <property type="entry name" value="Vaccinia Virus protein VP39"/>
    <property type="match status" value="1"/>
</dbReference>
<dbReference type="GO" id="GO:0032259">
    <property type="term" value="P:methylation"/>
    <property type="evidence" value="ECO:0007669"/>
    <property type="project" value="UniProtKB-KW"/>
</dbReference>
<dbReference type="PANTHER" id="PTHR18895:SF74">
    <property type="entry name" value="MTRF1L RELEASE FACTOR GLUTAMINE METHYLTRANSFERASE"/>
    <property type="match status" value="1"/>
</dbReference>
<dbReference type="InterPro" id="IPR002052">
    <property type="entry name" value="DNA_methylase_N6_adenine_CS"/>
</dbReference>
<reference evidence="9" key="2">
    <citation type="journal article" date="2018" name="Biosci. Biotechnol. Biochem.">
        <title>Polysaccharide hydrolase of the hadal zone amphipods Hirondellea gigas.</title>
        <authorList>
            <person name="Kobayashi H."/>
            <person name="Nagahama T."/>
            <person name="Arai W."/>
            <person name="Sasagawa Y."/>
            <person name="Umeda M."/>
            <person name="Hayashi T."/>
            <person name="Nikaido I."/>
            <person name="Watanabe H."/>
            <person name="Oguri K."/>
            <person name="Kitazato H."/>
            <person name="Fujioka K."/>
            <person name="Kido Y."/>
            <person name="Takami H."/>
        </authorList>
    </citation>
    <scope>NUCLEOTIDE SEQUENCE</scope>
    <source>
        <tissue evidence="9">Whole body</tissue>
    </source>
</reference>
<keyword evidence="4" id="KW-0949">S-adenosyl-L-methionine</keyword>
<dbReference type="EMBL" id="IACF01003122">
    <property type="protein sequence ID" value="LAB68750.1"/>
    <property type="molecule type" value="mRNA"/>
</dbReference>
<dbReference type="InterPro" id="IPR040758">
    <property type="entry name" value="PrmC_N"/>
</dbReference>
<dbReference type="InterPro" id="IPR004556">
    <property type="entry name" value="HemK-like"/>
</dbReference>
<keyword evidence="3 9" id="KW-0808">Transferase</keyword>
<evidence type="ECO:0000313" key="9">
    <source>
        <dbReference type="EMBL" id="LAB68750.1"/>
    </source>
</evidence>
<evidence type="ECO:0000256" key="3">
    <source>
        <dbReference type="ARBA" id="ARBA00022679"/>
    </source>
</evidence>
<dbReference type="GO" id="GO:0003676">
    <property type="term" value="F:nucleic acid binding"/>
    <property type="evidence" value="ECO:0007669"/>
    <property type="project" value="InterPro"/>
</dbReference>
<accession>A0A2P2I4F3</accession>
<dbReference type="Gene3D" id="1.10.8.10">
    <property type="entry name" value="DNA helicase RuvA subunit, C-terminal domain"/>
    <property type="match status" value="1"/>
</dbReference>
<keyword evidence="2 9" id="KW-0489">Methyltransferase</keyword>